<keyword evidence="4 6" id="KW-0804">Transcription</keyword>
<dbReference type="Pfam" id="PF00505">
    <property type="entry name" value="HMG_box"/>
    <property type="match status" value="1"/>
</dbReference>
<evidence type="ECO:0000313" key="11">
    <source>
        <dbReference type="Proteomes" id="UP001166674"/>
    </source>
</evidence>
<feature type="compositionally biased region" description="Acidic residues" evidence="8">
    <location>
        <begin position="205"/>
        <end position="216"/>
    </location>
</feature>
<keyword evidence="3 6" id="KW-0238">DNA-binding</keyword>
<evidence type="ECO:0000256" key="5">
    <source>
        <dbReference type="ARBA" id="ARBA00023242"/>
    </source>
</evidence>
<keyword evidence="2 6" id="KW-0805">Transcription regulation</keyword>
<dbReference type="PANTHER" id="PTHR10270">
    <property type="entry name" value="SOX TRANSCRIPTION FACTOR"/>
    <property type="match status" value="1"/>
</dbReference>
<organism evidence="10 11">
    <name type="scientific">Sciurus carolinensis</name>
    <name type="common">Eastern gray squirrel</name>
    <dbReference type="NCBI Taxonomy" id="30640"/>
    <lineage>
        <taxon>Eukaryota</taxon>
        <taxon>Metazoa</taxon>
        <taxon>Chordata</taxon>
        <taxon>Craniata</taxon>
        <taxon>Vertebrata</taxon>
        <taxon>Euteleostomi</taxon>
        <taxon>Mammalia</taxon>
        <taxon>Eutheria</taxon>
        <taxon>Euarchontoglires</taxon>
        <taxon>Glires</taxon>
        <taxon>Rodentia</taxon>
        <taxon>Sciuromorpha</taxon>
        <taxon>Sciuridae</taxon>
        <taxon>Sciurinae</taxon>
        <taxon>Sciurini</taxon>
        <taxon>Sciurus</taxon>
    </lineage>
</organism>
<feature type="compositionally biased region" description="Low complexity" evidence="8">
    <location>
        <begin position="235"/>
        <end position="263"/>
    </location>
</feature>
<evidence type="ECO:0000259" key="9">
    <source>
        <dbReference type="PROSITE" id="PS50118"/>
    </source>
</evidence>
<evidence type="ECO:0000313" key="10">
    <source>
        <dbReference type="EMBL" id="MBZ3883638.1"/>
    </source>
</evidence>
<dbReference type="PROSITE" id="PS50118">
    <property type="entry name" value="HMG_BOX_2"/>
    <property type="match status" value="1"/>
</dbReference>
<dbReference type="InterPro" id="IPR050140">
    <property type="entry name" value="SRY-related_HMG-box_TF-like"/>
</dbReference>
<accession>A0AA41N4H3</accession>
<name>A0AA41N4H3_SCICA</name>
<dbReference type="AlphaFoldDB" id="A0AA41N4H3"/>
<comment type="caution">
    <text evidence="10">The sequence shown here is derived from an EMBL/GenBank/DDBJ whole genome shotgun (WGS) entry which is preliminary data.</text>
</comment>
<dbReference type="GO" id="GO:0000122">
    <property type="term" value="P:negative regulation of transcription by RNA polymerase II"/>
    <property type="evidence" value="ECO:0007669"/>
    <property type="project" value="TreeGrafter"/>
</dbReference>
<feature type="compositionally biased region" description="Acidic residues" evidence="8">
    <location>
        <begin position="264"/>
        <end position="286"/>
    </location>
</feature>
<dbReference type="SMART" id="SM00398">
    <property type="entry name" value="HMG"/>
    <property type="match status" value="1"/>
</dbReference>
<feature type="region of interest" description="Disordered" evidence="8">
    <location>
        <begin position="1"/>
        <end position="83"/>
    </location>
</feature>
<sequence>MQLETAGENVRSVNSIRPQQAWWQAAEDADGPRRRLAARGPGAMVQQRGARAKRDGGPPTPGPGPAEEGAREPGWCKTPSGHIKRPMNAFMVWSQHERRKIMDQWPDMHNAEISKRLGRRWQLLQDSEKIPFVREAERLRLKHMADYPDYKYRPRKKSKGAPAKARPRPPGGGGGGSRLKSGPQLPGRGGRRAAGGPLGSGAAAPEDDDEDDDEELLEVRLVETPGRELWRMVPAGRAARGQAERAQGPSGEGAAATTTSPTPSEDEEPEEEEEEAAAAEEGEEETVASGEEPLGFLSRLPPGPAGLDCSALDRDPDLPPPSGTSHFEFPDYCTPEVTEMIAGDWRPSSIADLVFTY</sequence>
<dbReference type="CDD" id="cd22038">
    <property type="entry name" value="HMG-box_SoxC_SOX12"/>
    <property type="match status" value="1"/>
</dbReference>
<dbReference type="GO" id="GO:0048593">
    <property type="term" value="P:camera-type eye morphogenesis"/>
    <property type="evidence" value="ECO:0007669"/>
    <property type="project" value="TreeGrafter"/>
</dbReference>
<feature type="compositionally biased region" description="Basic and acidic residues" evidence="8">
    <location>
        <begin position="217"/>
        <end position="230"/>
    </location>
</feature>
<dbReference type="GO" id="GO:0000978">
    <property type="term" value="F:RNA polymerase II cis-regulatory region sequence-specific DNA binding"/>
    <property type="evidence" value="ECO:0007669"/>
    <property type="project" value="TreeGrafter"/>
</dbReference>
<dbReference type="SUPFAM" id="SSF47095">
    <property type="entry name" value="HMG-box"/>
    <property type="match status" value="1"/>
</dbReference>
<evidence type="ECO:0000256" key="7">
    <source>
        <dbReference type="PROSITE-ProRule" id="PRU00267"/>
    </source>
</evidence>
<comment type="subcellular location">
    <subcellularLocation>
        <location evidence="1 6">Nucleus</location>
    </subcellularLocation>
</comment>
<dbReference type="FunFam" id="1.10.30.10:FF:000007">
    <property type="entry name" value="Transcription factor SOX"/>
    <property type="match status" value="1"/>
</dbReference>
<dbReference type="Proteomes" id="UP001166674">
    <property type="component" value="Unassembled WGS sequence"/>
</dbReference>
<feature type="domain" description="HMG box" evidence="9">
    <location>
        <begin position="83"/>
        <end position="151"/>
    </location>
</feature>
<dbReference type="GO" id="GO:0005634">
    <property type="term" value="C:nucleus"/>
    <property type="evidence" value="ECO:0007669"/>
    <property type="project" value="UniProtKB-SubCell"/>
</dbReference>
<dbReference type="InterPro" id="IPR017386">
    <property type="entry name" value="SOX-12/11/4"/>
</dbReference>
<evidence type="ECO:0000256" key="8">
    <source>
        <dbReference type="SAM" id="MobiDB-lite"/>
    </source>
</evidence>
<evidence type="ECO:0000256" key="6">
    <source>
        <dbReference type="PIRNR" id="PIRNR038098"/>
    </source>
</evidence>
<evidence type="ECO:0000256" key="3">
    <source>
        <dbReference type="ARBA" id="ARBA00023125"/>
    </source>
</evidence>
<dbReference type="InterPro" id="IPR009071">
    <property type="entry name" value="HMG_box_dom"/>
</dbReference>
<dbReference type="GO" id="GO:0007420">
    <property type="term" value="P:brain development"/>
    <property type="evidence" value="ECO:0007669"/>
    <property type="project" value="TreeGrafter"/>
</dbReference>
<keyword evidence="5 6" id="KW-0539">Nucleus</keyword>
<reference evidence="10" key="1">
    <citation type="submission" date="2020-03" db="EMBL/GenBank/DDBJ databases">
        <title>Studies in the Genomics of Life Span.</title>
        <authorList>
            <person name="Glass D."/>
        </authorList>
    </citation>
    <scope>NUCLEOTIDE SEQUENCE</scope>
    <source>
        <strain evidence="10">SUZIE</strain>
        <tissue evidence="10">Muscle</tissue>
    </source>
</reference>
<dbReference type="Gene3D" id="1.10.30.10">
    <property type="entry name" value="High mobility group box domain"/>
    <property type="match status" value="1"/>
</dbReference>
<evidence type="ECO:0000256" key="1">
    <source>
        <dbReference type="ARBA" id="ARBA00004123"/>
    </source>
</evidence>
<protein>
    <recommendedName>
        <fullName evidence="6">Transcription factor SOX</fullName>
    </recommendedName>
</protein>
<evidence type="ECO:0000256" key="4">
    <source>
        <dbReference type="ARBA" id="ARBA00023163"/>
    </source>
</evidence>
<dbReference type="PIRSF" id="PIRSF038098">
    <property type="entry name" value="SOX-12/11/4a"/>
    <property type="match status" value="1"/>
</dbReference>
<proteinExistence type="predicted"/>
<feature type="region of interest" description="Disordered" evidence="8">
    <location>
        <begin position="148"/>
        <end position="330"/>
    </location>
</feature>
<dbReference type="GO" id="GO:0001228">
    <property type="term" value="F:DNA-binding transcription activator activity, RNA polymerase II-specific"/>
    <property type="evidence" value="ECO:0007669"/>
    <property type="project" value="TreeGrafter"/>
</dbReference>
<dbReference type="EMBL" id="JAATJV010388820">
    <property type="protein sequence ID" value="MBZ3883638.1"/>
    <property type="molecule type" value="Genomic_DNA"/>
</dbReference>
<keyword evidence="11" id="KW-1185">Reference proteome</keyword>
<feature type="DNA-binding region" description="HMG box" evidence="7">
    <location>
        <begin position="83"/>
        <end position="151"/>
    </location>
</feature>
<evidence type="ECO:0000256" key="2">
    <source>
        <dbReference type="ARBA" id="ARBA00023015"/>
    </source>
</evidence>
<gene>
    <name evidence="10" type="ORF">SUZIE_173940</name>
</gene>
<dbReference type="GO" id="GO:0030182">
    <property type="term" value="P:neuron differentiation"/>
    <property type="evidence" value="ECO:0007669"/>
    <property type="project" value="TreeGrafter"/>
</dbReference>
<dbReference type="PANTHER" id="PTHR10270:SF221">
    <property type="entry name" value="TRANSCRIPTION FACTOR SOX-12"/>
    <property type="match status" value="1"/>
</dbReference>
<dbReference type="InterPro" id="IPR036910">
    <property type="entry name" value="HMG_box_dom_sf"/>
</dbReference>